<sequence length="630" mass="71427">MDINRLRSTVDEVRDQAMELITEGGSCQIVVEPELITLNQRWEDVSAKVKEKQTLHRQEVIIDLKDKTATTSIDLPVVTESPAVTSSRTITTTFETKPIQVEGQVSTVTVEKTRTVTTTIERSAHQPEEVDVIEPIKTKEIELKDTPVVMTTVTSTKTFNVSEPVAMDTTDGEQKERKLSSSSSSSSDEEDRYITEFNTILQETYTAIDLFDINLKKEIEKDPETKIKEMDEAINDMQPDIDELILKGESWIESSDQALKKEVQQKVDNLKNRWEAVKNDAELKKQSLKTVVPQWYQYKNKRDDIMTWIVTMEIQLQECKGDDKKMQDLHEEMSRRENEVRQLQKQADHLKGKGAMPIGDPTLLQLKTRFGEIKTQFHQFKQPEDSEMVETPEEIIAREVVKTVMTTTYRTLYGMTVEFTNCPNEFLAELDKLLDRLQGVTRDLNSPQLTSGDFENFSAQDDQLKVGVYHVVVAILHLPCCCRHTATTMLLQAYCNYHVVAVTLHLPCCSHTASTMLLESCYIYHVVAVTVHIPCCCSHTASTTLLQSRYIYLVAATVNLPCCCSHATSTLLLQSHCIYHVVAVTLHLPCCCSHATSTMLLQSRYIYLVAATVHLPCCCRHSASTMLLQT</sequence>
<keyword evidence="3" id="KW-1185">Reference proteome</keyword>
<evidence type="ECO:0000313" key="4">
    <source>
        <dbReference type="RefSeq" id="XP_006811457.1"/>
    </source>
</evidence>
<evidence type="ECO:0000256" key="1">
    <source>
        <dbReference type="SAM" id="Coils"/>
    </source>
</evidence>
<dbReference type="CDD" id="cd00176">
    <property type="entry name" value="SPEC"/>
    <property type="match status" value="1"/>
</dbReference>
<dbReference type="Gene3D" id="1.20.58.60">
    <property type="match status" value="1"/>
</dbReference>
<dbReference type="SUPFAM" id="SSF46966">
    <property type="entry name" value="Spectrin repeat"/>
    <property type="match status" value="1"/>
</dbReference>
<feature type="coiled-coil region" evidence="1">
    <location>
        <begin position="326"/>
        <end position="353"/>
    </location>
</feature>
<organism evidence="3 4">
    <name type="scientific">Saccoglossus kowalevskii</name>
    <name type="common">Acorn worm</name>
    <dbReference type="NCBI Taxonomy" id="10224"/>
    <lineage>
        <taxon>Eukaryota</taxon>
        <taxon>Metazoa</taxon>
        <taxon>Hemichordata</taxon>
        <taxon>Enteropneusta</taxon>
        <taxon>Harrimaniidae</taxon>
        <taxon>Saccoglossus</taxon>
    </lineage>
</organism>
<feature type="region of interest" description="Disordered" evidence="2">
    <location>
        <begin position="162"/>
        <end position="191"/>
    </location>
</feature>
<dbReference type="Proteomes" id="UP000694865">
    <property type="component" value="Unplaced"/>
</dbReference>
<evidence type="ECO:0000256" key="2">
    <source>
        <dbReference type="SAM" id="MobiDB-lite"/>
    </source>
</evidence>
<gene>
    <name evidence="4" type="primary">LOC102805668</name>
</gene>
<dbReference type="InterPro" id="IPR018159">
    <property type="entry name" value="Spectrin/alpha-actinin"/>
</dbReference>
<name>A0ABM0LUL6_SACKO</name>
<dbReference type="GeneID" id="102805668"/>
<evidence type="ECO:0000313" key="3">
    <source>
        <dbReference type="Proteomes" id="UP000694865"/>
    </source>
</evidence>
<protein>
    <submittedName>
        <fullName evidence="4">Leucine-rich repeat-containing protein DDB_G0290503-like</fullName>
    </submittedName>
</protein>
<dbReference type="RefSeq" id="XP_006811457.1">
    <property type="nucleotide sequence ID" value="XM_006811394.1"/>
</dbReference>
<reference evidence="4" key="1">
    <citation type="submission" date="2025-08" db="UniProtKB">
        <authorList>
            <consortium name="RefSeq"/>
        </authorList>
    </citation>
    <scope>IDENTIFICATION</scope>
    <source>
        <tissue evidence="4">Testes</tissue>
    </source>
</reference>
<accession>A0ABM0LUL6</accession>
<keyword evidence="1" id="KW-0175">Coiled coil</keyword>
<proteinExistence type="predicted"/>